<dbReference type="PANTHER" id="PTHR21535:SF55">
    <property type="entry name" value="MAGNESIUM TRANSPORTER ALR1-RELATED"/>
    <property type="match status" value="1"/>
</dbReference>
<evidence type="ECO:0000313" key="9">
    <source>
        <dbReference type="Proteomes" id="UP000030854"/>
    </source>
</evidence>
<evidence type="ECO:0000256" key="5">
    <source>
        <dbReference type="ARBA" id="ARBA00023136"/>
    </source>
</evidence>
<dbReference type="Gene3D" id="1.20.58.340">
    <property type="entry name" value="Magnesium transport protein CorA, transmembrane region"/>
    <property type="match status" value="2"/>
</dbReference>
<evidence type="ECO:0000256" key="6">
    <source>
        <dbReference type="SAM" id="MobiDB-lite"/>
    </source>
</evidence>
<dbReference type="CDD" id="cd12829">
    <property type="entry name" value="Alr1p-like"/>
    <property type="match status" value="1"/>
</dbReference>
<gene>
    <name evidence="8" type="ORF">EV44_g5845</name>
</gene>
<protein>
    <submittedName>
        <fullName evidence="8">Putative mg(2+) transporter</fullName>
    </submittedName>
</protein>
<dbReference type="GO" id="GO:0010961">
    <property type="term" value="P:intracellular magnesium ion homeostasis"/>
    <property type="evidence" value="ECO:0007669"/>
    <property type="project" value="TreeGrafter"/>
</dbReference>
<dbReference type="EMBL" id="JNVN01000079">
    <property type="protein sequence ID" value="KHJ36304.1"/>
    <property type="molecule type" value="Genomic_DNA"/>
</dbReference>
<evidence type="ECO:0000256" key="4">
    <source>
        <dbReference type="ARBA" id="ARBA00022989"/>
    </source>
</evidence>
<dbReference type="Gene3D" id="3.30.460.20">
    <property type="entry name" value="CorA soluble domain-like"/>
    <property type="match status" value="1"/>
</dbReference>
<dbReference type="SUPFAM" id="SSF143865">
    <property type="entry name" value="CorA soluble domain-like"/>
    <property type="match status" value="1"/>
</dbReference>
<dbReference type="SUPFAM" id="SSF144083">
    <property type="entry name" value="Magnesium transport protein CorA, transmembrane region"/>
    <property type="match status" value="1"/>
</dbReference>
<dbReference type="InterPro" id="IPR002523">
    <property type="entry name" value="MgTranspt_CorA/ZnTranspt_ZntB"/>
</dbReference>
<accession>A0A0B1PIM7</accession>
<dbReference type="Pfam" id="PF01544">
    <property type="entry name" value="CorA"/>
    <property type="match status" value="1"/>
</dbReference>
<dbReference type="GO" id="GO:0005886">
    <property type="term" value="C:plasma membrane"/>
    <property type="evidence" value="ECO:0007669"/>
    <property type="project" value="TreeGrafter"/>
</dbReference>
<dbReference type="HOGENOM" id="CLU_007127_6_1_1"/>
<feature type="compositionally biased region" description="Polar residues" evidence="6">
    <location>
        <begin position="1"/>
        <end position="31"/>
    </location>
</feature>
<keyword evidence="4 7" id="KW-1133">Transmembrane helix</keyword>
<comment type="similarity">
    <text evidence="2">Belongs to the CorA metal ion transporter (MIT) (TC 1.A.35) family.</text>
</comment>
<sequence length="652" mass="74144">MLQFNNDSFKTGSNNTNSQQRENTISPNSLAPKQRNKVDNSDMMKTSNLPKLQTQGLDGNRKETISILPRGQEPRAYEEVVILEVDDGRASRTSKSRRGTFTNYDLRSDSPPNSVKAFADARRRERALSCSDPNVTKAMTESRRHDEYDLNTAISRAMSRESRRSFRSRRSKRIVKEQEDQNEEENEDVLSTRESLRLAVDDVCFPLSATGNKDALRIDFEILENLISDTEDHDKDSATSHSEARVFHDLRHHSHKDNTVHFTYSGEALEAPPFNSEPVSEKVSFNESFKSVKGDQERPVENRFEFFSSLGESTIHAPEFGDLVLPGEDVRALFTLPQDDDIDGVWWLNMNNPTKKEIRTICQAFGVHPLTIEDIVTQEAHEKIELFPSYYFACFRSFHVDNIDGGPQYVPFNIYVIVFREGTLSSSFYPNPHATHVRKRITLLKDYVALSSDWICYALIDNIVDSFAPVISKIEAETDDIEDEVFIARNDDMIPFLRKIGRVRKNVMGLMKLLGGKADVLKGFTKRCNADYKVTPRMDIGLYLGDIQDHVVTMMASLIHFEKMLSRAHSNYLAQLSIDNITQGNHANNVLSKITLLASILVPLNLVCGMFGMNVKVPWRDTDSLAPFFGILGLLLFLTIISLYAARRMRFL</sequence>
<comment type="caution">
    <text evidence="8">The sequence shown here is derived from an EMBL/GenBank/DDBJ whole genome shotgun (WGS) entry which is preliminary data.</text>
</comment>
<feature type="region of interest" description="Disordered" evidence="6">
    <location>
        <begin position="1"/>
        <end position="61"/>
    </location>
</feature>
<keyword evidence="5 7" id="KW-0472">Membrane</keyword>
<reference evidence="8 9" key="1">
    <citation type="journal article" date="2014" name="BMC Genomics">
        <title>Adaptive genomic structural variation in the grape powdery mildew pathogen, Erysiphe necator.</title>
        <authorList>
            <person name="Jones L."/>
            <person name="Riaz S."/>
            <person name="Morales-Cruz A."/>
            <person name="Amrine K.C."/>
            <person name="McGuire B."/>
            <person name="Gubler W.D."/>
            <person name="Walker M.A."/>
            <person name="Cantu D."/>
        </authorList>
    </citation>
    <scope>NUCLEOTIDE SEQUENCE [LARGE SCALE GENOMIC DNA]</scope>
    <source>
        <strain evidence="9">c</strain>
    </source>
</reference>
<evidence type="ECO:0000313" key="8">
    <source>
        <dbReference type="EMBL" id="KHJ36304.1"/>
    </source>
</evidence>
<feature type="region of interest" description="Disordered" evidence="6">
    <location>
        <begin position="159"/>
        <end position="190"/>
    </location>
</feature>
<proteinExistence type="inferred from homology"/>
<comment type="subcellular location">
    <subcellularLocation>
        <location evidence="1">Membrane</location>
        <topology evidence="1">Multi-pass membrane protein</topology>
    </subcellularLocation>
</comment>
<dbReference type="AlphaFoldDB" id="A0A0B1PIM7"/>
<dbReference type="FunFam" id="1.20.58.340:FF:000027">
    <property type="entry name" value="CorA family metal ion transporter (Eurofung)"/>
    <property type="match status" value="1"/>
</dbReference>
<evidence type="ECO:0000256" key="3">
    <source>
        <dbReference type="ARBA" id="ARBA00022692"/>
    </source>
</evidence>
<evidence type="ECO:0000256" key="2">
    <source>
        <dbReference type="ARBA" id="ARBA00009765"/>
    </source>
</evidence>
<organism evidence="8 9">
    <name type="scientific">Uncinula necator</name>
    <name type="common">Grape powdery mildew</name>
    <dbReference type="NCBI Taxonomy" id="52586"/>
    <lineage>
        <taxon>Eukaryota</taxon>
        <taxon>Fungi</taxon>
        <taxon>Dikarya</taxon>
        <taxon>Ascomycota</taxon>
        <taxon>Pezizomycotina</taxon>
        <taxon>Leotiomycetes</taxon>
        <taxon>Erysiphales</taxon>
        <taxon>Erysiphaceae</taxon>
        <taxon>Erysiphe</taxon>
    </lineage>
</organism>
<keyword evidence="3 7" id="KW-0812">Transmembrane</keyword>
<keyword evidence="9" id="KW-1185">Reference proteome</keyword>
<dbReference type="Proteomes" id="UP000030854">
    <property type="component" value="Unassembled WGS sequence"/>
</dbReference>
<dbReference type="InterPro" id="IPR044089">
    <property type="entry name" value="Alr1-like"/>
</dbReference>
<evidence type="ECO:0000256" key="7">
    <source>
        <dbReference type="SAM" id="Phobius"/>
    </source>
</evidence>
<dbReference type="InterPro" id="IPR045861">
    <property type="entry name" value="CorA_cytoplasmic_dom"/>
</dbReference>
<feature type="transmembrane region" description="Helical" evidence="7">
    <location>
        <begin position="625"/>
        <end position="646"/>
    </location>
</feature>
<dbReference type="InterPro" id="IPR045863">
    <property type="entry name" value="CorA_TM1_TM2"/>
</dbReference>
<dbReference type="PANTHER" id="PTHR21535">
    <property type="entry name" value="MAGNESIUM AND COBALT TRANSPORT PROTEIN/MITOCHONDRIAL IMPORT INNER MEMBRANE TRANSLOCASE SUBUNIT TIM8"/>
    <property type="match status" value="1"/>
</dbReference>
<name>A0A0B1PIM7_UNCNE</name>
<feature type="compositionally biased region" description="Polar residues" evidence="6">
    <location>
        <begin position="43"/>
        <end position="57"/>
    </location>
</feature>
<dbReference type="STRING" id="52586.A0A0B1PIM7"/>
<dbReference type="GO" id="GO:0015095">
    <property type="term" value="F:magnesium ion transmembrane transporter activity"/>
    <property type="evidence" value="ECO:0007669"/>
    <property type="project" value="InterPro"/>
</dbReference>
<evidence type="ECO:0000256" key="1">
    <source>
        <dbReference type="ARBA" id="ARBA00004141"/>
    </source>
</evidence>